<dbReference type="PANTHER" id="PTHR48048:SF45">
    <property type="entry name" value="GLYCOSYLTRANSFERASE"/>
    <property type="match status" value="1"/>
</dbReference>
<dbReference type="SUPFAM" id="SSF53756">
    <property type="entry name" value="UDP-Glycosyltransferase/glycogen phosphorylase"/>
    <property type="match status" value="1"/>
</dbReference>
<evidence type="ECO:0000313" key="3">
    <source>
        <dbReference type="Proteomes" id="UP000288805"/>
    </source>
</evidence>
<organism evidence="2 3">
    <name type="scientific">Vitis vinifera</name>
    <name type="common">Grape</name>
    <dbReference type="NCBI Taxonomy" id="29760"/>
    <lineage>
        <taxon>Eukaryota</taxon>
        <taxon>Viridiplantae</taxon>
        <taxon>Streptophyta</taxon>
        <taxon>Embryophyta</taxon>
        <taxon>Tracheophyta</taxon>
        <taxon>Spermatophyta</taxon>
        <taxon>Magnoliopsida</taxon>
        <taxon>eudicotyledons</taxon>
        <taxon>Gunneridae</taxon>
        <taxon>Pentapetalae</taxon>
        <taxon>rosids</taxon>
        <taxon>Vitales</taxon>
        <taxon>Vitaceae</taxon>
        <taxon>Viteae</taxon>
        <taxon>Vitis</taxon>
    </lineage>
</organism>
<dbReference type="GO" id="GO:0035251">
    <property type="term" value="F:UDP-glucosyltransferase activity"/>
    <property type="evidence" value="ECO:0007669"/>
    <property type="project" value="InterPro"/>
</dbReference>
<gene>
    <name evidence="2" type="primary">UGT71K2_4</name>
    <name evidence="2" type="ORF">CK203_098618</name>
</gene>
<comment type="similarity">
    <text evidence="1">Belongs to the UDP-glycosyltransferase family.</text>
</comment>
<reference evidence="2 3" key="1">
    <citation type="journal article" date="2018" name="PLoS Genet.">
        <title>Population sequencing reveals clonal diversity and ancestral inbreeding in the grapevine cultivar Chardonnay.</title>
        <authorList>
            <person name="Roach M.J."/>
            <person name="Johnson D.L."/>
            <person name="Bohlmann J."/>
            <person name="van Vuuren H.J."/>
            <person name="Jones S.J."/>
            <person name="Pretorius I.S."/>
            <person name="Schmidt S.A."/>
            <person name="Borneman A.R."/>
        </authorList>
    </citation>
    <scope>NUCLEOTIDE SEQUENCE [LARGE SCALE GENOMIC DNA]</scope>
    <source>
        <strain evidence="3">cv. Chardonnay</strain>
        <tissue evidence="2">Leaf</tissue>
    </source>
</reference>
<name>A0A438E4X5_VITVI</name>
<dbReference type="Gene3D" id="3.40.50.2000">
    <property type="entry name" value="Glycogen Phosphorylase B"/>
    <property type="match status" value="3"/>
</dbReference>
<sequence>MKKAELVFIPAPAIGHLVSAVEFAKLLVDRDDRFSVTLLIMKLPAELPMLTDYFQPIVIIISCLLLLYLHGKPETACERCSEATPLDRVHSTCRPFLVSCSIFKPSMTIRLWILLSSVTRMLTCWYQVSPTQFLLEFCLLWWLTRRVHPLYSSTASRRFREMKGILANTFMELESHAINTIANGTTPFVYPVGPMLNLKLGDNHNHISFDLDHMMKWLDDQPRHLSYSYASAALEAFCVEQVKEIAHGLEHSGFRFFVEPSSASAKR</sequence>
<dbReference type="InterPro" id="IPR050481">
    <property type="entry name" value="UDP-glycosyltransf_plant"/>
</dbReference>
<dbReference type="Proteomes" id="UP000288805">
    <property type="component" value="Unassembled WGS sequence"/>
</dbReference>
<comment type="caution">
    <text evidence="2">The sequence shown here is derived from an EMBL/GenBank/DDBJ whole genome shotgun (WGS) entry which is preliminary data.</text>
</comment>
<dbReference type="EMBL" id="QGNW01001395">
    <property type="protein sequence ID" value="RVW42729.1"/>
    <property type="molecule type" value="Genomic_DNA"/>
</dbReference>
<dbReference type="AlphaFoldDB" id="A0A438E4X5"/>
<evidence type="ECO:0000256" key="1">
    <source>
        <dbReference type="ARBA" id="ARBA00009995"/>
    </source>
</evidence>
<protein>
    <submittedName>
        <fullName evidence="2">UDP-glycosyltransferase 71K2</fullName>
    </submittedName>
</protein>
<accession>A0A438E4X5</accession>
<keyword evidence="2" id="KW-0808">Transferase</keyword>
<proteinExistence type="inferred from homology"/>
<dbReference type="PANTHER" id="PTHR48048">
    <property type="entry name" value="GLYCOSYLTRANSFERASE"/>
    <property type="match status" value="1"/>
</dbReference>
<evidence type="ECO:0000313" key="2">
    <source>
        <dbReference type="EMBL" id="RVW42729.1"/>
    </source>
</evidence>